<evidence type="ECO:0000313" key="1">
    <source>
        <dbReference type="EMBL" id="GAA2187703.1"/>
    </source>
</evidence>
<dbReference type="Proteomes" id="UP001501084">
    <property type="component" value="Unassembled WGS sequence"/>
</dbReference>
<reference evidence="1 2" key="1">
    <citation type="journal article" date="2019" name="Int. J. Syst. Evol. Microbiol.">
        <title>The Global Catalogue of Microorganisms (GCM) 10K type strain sequencing project: providing services to taxonomists for standard genome sequencing and annotation.</title>
        <authorList>
            <consortium name="The Broad Institute Genomics Platform"/>
            <consortium name="The Broad Institute Genome Sequencing Center for Infectious Disease"/>
            <person name="Wu L."/>
            <person name="Ma J."/>
        </authorList>
    </citation>
    <scope>NUCLEOTIDE SEQUENCE [LARGE SCALE GENOMIC DNA]</scope>
    <source>
        <strain evidence="1 2">JCM 14919</strain>
    </source>
</reference>
<comment type="caution">
    <text evidence="1">The sequence shown here is derived from an EMBL/GenBank/DDBJ whole genome shotgun (WGS) entry which is preliminary data.</text>
</comment>
<dbReference type="EMBL" id="BAAAOP010000005">
    <property type="protein sequence ID" value="GAA2187703.1"/>
    <property type="molecule type" value="Genomic_DNA"/>
</dbReference>
<organism evidence="1 2">
    <name type="scientific">Leucobacter alluvii</name>
    <dbReference type="NCBI Taxonomy" id="340321"/>
    <lineage>
        <taxon>Bacteria</taxon>
        <taxon>Bacillati</taxon>
        <taxon>Actinomycetota</taxon>
        <taxon>Actinomycetes</taxon>
        <taxon>Micrococcales</taxon>
        <taxon>Microbacteriaceae</taxon>
        <taxon>Leucobacter</taxon>
    </lineage>
</organism>
<name>A0ABN3B6P2_9MICO</name>
<proteinExistence type="predicted"/>
<keyword evidence="2" id="KW-1185">Reference proteome</keyword>
<sequence>MEMDVKPFDRHGTNDRVELIRALFPDLASELDAAATRHAAPSAAASLDASLDAAAARLMPHAGFADVAEPEGARRAEQHFASARIACGWLDIEMPEIEAFVDAGTDIGRLGSALAADPSLTAVPTPFGCGAAVWKTAFQRAAVALPDAPHEGSAPLAIGSTGDSPLLLATEAEREFDALDTPPPGIPAVRAQGRAWTLRLVPSGARPPVLGLGFSHGPHATLPEVLMLQLMLVASGSPLIDAASFTWLEGSLAGGRLAARHVYDESERAIRITCREVGNQGPHLGARTPLA</sequence>
<accession>A0ABN3B6P2</accession>
<gene>
    <name evidence="1" type="ORF">GCM10009786_13750</name>
</gene>
<protein>
    <submittedName>
        <fullName evidence="1">Uncharacterized protein</fullName>
    </submittedName>
</protein>
<evidence type="ECO:0000313" key="2">
    <source>
        <dbReference type="Proteomes" id="UP001501084"/>
    </source>
</evidence>